<evidence type="ECO:0000313" key="8">
    <source>
        <dbReference type="Proteomes" id="UP000236333"/>
    </source>
</evidence>
<feature type="transmembrane region" description="Helical" evidence="5">
    <location>
        <begin position="67"/>
        <end position="87"/>
    </location>
</feature>
<name>A0A2J7ZJV0_9CHLO</name>
<dbReference type="Proteomes" id="UP000236333">
    <property type="component" value="Unassembled WGS sequence"/>
</dbReference>
<accession>A0A2J7ZJV0</accession>
<protein>
    <submittedName>
        <fullName evidence="7">Voltage-dependent R-type calcium channel subunit alpha-1E</fullName>
    </submittedName>
</protein>
<sequence length="186" mass="20843">MGRVVPRKERDGDGPPLELSAFRRAAWRVAVSKGLEYTTATLIVLNTIVMCVNWHLMPTRVEAVTNYINVALTIYFLVELLVKLTAFGFKRYFDDGMNIFDALVVAVSVTELVLAAIPSVSGVGPLSVLRAFRLLRVFRLARHWRELDVIIRGMLKSVTASIMLVLLMLLFLLIASLVGMQLFGYQ</sequence>
<reference evidence="7 8" key="1">
    <citation type="journal article" date="2017" name="Mol. Biol. Evol.">
        <title>The 4-celled Tetrabaena socialis nuclear genome reveals the essential components for genetic control of cell number at the origin of multicellularity in the volvocine lineage.</title>
        <authorList>
            <person name="Featherston J."/>
            <person name="Arakaki Y."/>
            <person name="Hanschen E.R."/>
            <person name="Ferris P.J."/>
            <person name="Michod R.E."/>
            <person name="Olson B.J.S.C."/>
            <person name="Nozaki H."/>
            <person name="Durand P.M."/>
        </authorList>
    </citation>
    <scope>NUCLEOTIDE SEQUENCE [LARGE SCALE GENOMIC DNA]</scope>
    <source>
        <strain evidence="7 8">NIES-571</strain>
    </source>
</reference>
<dbReference type="PRINTS" id="PR00169">
    <property type="entry name" value="KCHANNEL"/>
</dbReference>
<keyword evidence="8" id="KW-1185">Reference proteome</keyword>
<evidence type="ECO:0000256" key="1">
    <source>
        <dbReference type="ARBA" id="ARBA00004141"/>
    </source>
</evidence>
<keyword evidence="2 5" id="KW-0812">Transmembrane</keyword>
<dbReference type="OrthoDB" id="416585at2759"/>
<dbReference type="InterPro" id="IPR005821">
    <property type="entry name" value="Ion_trans_dom"/>
</dbReference>
<dbReference type="FunFam" id="1.20.120.350:FF:000068">
    <property type="entry name" value="Sodium channel protein"/>
    <property type="match status" value="1"/>
</dbReference>
<evidence type="ECO:0000256" key="3">
    <source>
        <dbReference type="ARBA" id="ARBA00022989"/>
    </source>
</evidence>
<feature type="transmembrane region" description="Helical" evidence="5">
    <location>
        <begin position="162"/>
        <end position="183"/>
    </location>
</feature>
<evidence type="ECO:0000256" key="4">
    <source>
        <dbReference type="ARBA" id="ARBA00023136"/>
    </source>
</evidence>
<evidence type="ECO:0000256" key="5">
    <source>
        <dbReference type="SAM" id="Phobius"/>
    </source>
</evidence>
<dbReference type="SUPFAM" id="SSF81324">
    <property type="entry name" value="Voltage-gated potassium channels"/>
    <property type="match status" value="1"/>
</dbReference>
<keyword evidence="3 5" id="KW-1133">Transmembrane helix</keyword>
<evidence type="ECO:0000256" key="2">
    <source>
        <dbReference type="ARBA" id="ARBA00022692"/>
    </source>
</evidence>
<organism evidence="7 8">
    <name type="scientific">Tetrabaena socialis</name>
    <dbReference type="NCBI Taxonomy" id="47790"/>
    <lineage>
        <taxon>Eukaryota</taxon>
        <taxon>Viridiplantae</taxon>
        <taxon>Chlorophyta</taxon>
        <taxon>core chlorophytes</taxon>
        <taxon>Chlorophyceae</taxon>
        <taxon>CS clade</taxon>
        <taxon>Chlamydomonadales</taxon>
        <taxon>Tetrabaenaceae</taxon>
        <taxon>Tetrabaena</taxon>
    </lineage>
</organism>
<dbReference type="InterPro" id="IPR043203">
    <property type="entry name" value="VGCC_Ca_Na"/>
</dbReference>
<dbReference type="Gene3D" id="1.20.120.350">
    <property type="entry name" value="Voltage-gated potassium channels. Chain C"/>
    <property type="match status" value="1"/>
</dbReference>
<dbReference type="AlphaFoldDB" id="A0A2J7ZJV0"/>
<comment type="subcellular location">
    <subcellularLocation>
        <location evidence="1">Membrane</location>
        <topology evidence="1">Multi-pass membrane protein</topology>
    </subcellularLocation>
</comment>
<dbReference type="PANTHER" id="PTHR10037:SF62">
    <property type="entry name" value="SODIUM CHANNEL PROTEIN 60E"/>
    <property type="match status" value="1"/>
</dbReference>
<feature type="domain" description="Ion transport" evidence="6">
    <location>
        <begin position="35"/>
        <end position="183"/>
    </location>
</feature>
<gene>
    <name evidence="7" type="ORF">TSOC_013644</name>
</gene>
<dbReference type="EMBL" id="PGGS01001330">
    <property type="protein sequence ID" value="PNH00530.1"/>
    <property type="molecule type" value="Genomic_DNA"/>
</dbReference>
<comment type="caution">
    <text evidence="7">The sequence shown here is derived from an EMBL/GenBank/DDBJ whole genome shotgun (WGS) entry which is preliminary data.</text>
</comment>
<proteinExistence type="predicted"/>
<dbReference type="GO" id="GO:0001518">
    <property type="term" value="C:voltage-gated sodium channel complex"/>
    <property type="evidence" value="ECO:0007669"/>
    <property type="project" value="TreeGrafter"/>
</dbReference>
<dbReference type="Pfam" id="PF00520">
    <property type="entry name" value="Ion_trans"/>
    <property type="match status" value="1"/>
</dbReference>
<dbReference type="GO" id="GO:0005248">
    <property type="term" value="F:voltage-gated sodium channel activity"/>
    <property type="evidence" value="ECO:0007669"/>
    <property type="project" value="TreeGrafter"/>
</dbReference>
<evidence type="ECO:0000259" key="6">
    <source>
        <dbReference type="Pfam" id="PF00520"/>
    </source>
</evidence>
<dbReference type="PANTHER" id="PTHR10037">
    <property type="entry name" value="VOLTAGE-GATED CATION CHANNEL CALCIUM AND SODIUM"/>
    <property type="match status" value="1"/>
</dbReference>
<dbReference type="InterPro" id="IPR027359">
    <property type="entry name" value="Volt_channel_dom_sf"/>
</dbReference>
<keyword evidence="4 5" id="KW-0472">Membrane</keyword>
<evidence type="ECO:0000313" key="7">
    <source>
        <dbReference type="EMBL" id="PNH00530.1"/>
    </source>
</evidence>
<feature type="transmembrane region" description="Helical" evidence="5">
    <location>
        <begin position="99"/>
        <end position="117"/>
    </location>
</feature>